<keyword evidence="6" id="KW-1185">Reference proteome</keyword>
<keyword evidence="4" id="KW-0472">Membrane</keyword>
<evidence type="ECO:0000256" key="1">
    <source>
        <dbReference type="ARBA" id="ARBA00004370"/>
    </source>
</evidence>
<dbReference type="WBParaSite" id="Hba_06663">
    <property type="protein sequence ID" value="Hba_06663"/>
    <property type="gene ID" value="Hba_06663"/>
</dbReference>
<keyword evidence="3" id="KW-1133">Transmembrane helix</keyword>
<protein>
    <submittedName>
        <fullName evidence="7">ANF_receptor domain-containing protein</fullName>
    </submittedName>
</protein>
<evidence type="ECO:0000256" key="2">
    <source>
        <dbReference type="ARBA" id="ARBA00022692"/>
    </source>
</evidence>
<dbReference type="Gene3D" id="3.40.50.2300">
    <property type="match status" value="1"/>
</dbReference>
<dbReference type="Proteomes" id="UP000095283">
    <property type="component" value="Unplaced"/>
</dbReference>
<keyword evidence="2" id="KW-0812">Transmembrane</keyword>
<sequence>MTYHKLIILCASPDTVREIMLAAHELGMATSGEYVFINIDVSTGSV</sequence>
<organism evidence="6 7">
    <name type="scientific">Heterorhabditis bacteriophora</name>
    <name type="common">Entomopathogenic nematode worm</name>
    <dbReference type="NCBI Taxonomy" id="37862"/>
    <lineage>
        <taxon>Eukaryota</taxon>
        <taxon>Metazoa</taxon>
        <taxon>Ecdysozoa</taxon>
        <taxon>Nematoda</taxon>
        <taxon>Chromadorea</taxon>
        <taxon>Rhabditida</taxon>
        <taxon>Rhabditina</taxon>
        <taxon>Rhabditomorpha</taxon>
        <taxon>Strongyloidea</taxon>
        <taxon>Heterorhabditidae</taxon>
        <taxon>Heterorhabditis</taxon>
    </lineage>
</organism>
<dbReference type="SUPFAM" id="SSF53822">
    <property type="entry name" value="Periplasmic binding protein-like I"/>
    <property type="match status" value="1"/>
</dbReference>
<reference evidence="7" key="1">
    <citation type="submission" date="2016-11" db="UniProtKB">
        <authorList>
            <consortium name="WormBaseParasite"/>
        </authorList>
    </citation>
    <scope>IDENTIFICATION</scope>
</reference>
<proteinExistence type="predicted"/>
<dbReference type="GO" id="GO:0016020">
    <property type="term" value="C:membrane"/>
    <property type="evidence" value="ECO:0007669"/>
    <property type="project" value="UniProtKB-SubCell"/>
</dbReference>
<evidence type="ECO:0000313" key="6">
    <source>
        <dbReference type="Proteomes" id="UP000095283"/>
    </source>
</evidence>
<dbReference type="AlphaFoldDB" id="A0A1I7WND7"/>
<dbReference type="Pfam" id="PF01094">
    <property type="entry name" value="ANF_receptor"/>
    <property type="match status" value="1"/>
</dbReference>
<accession>A0A1I7WND7</accession>
<evidence type="ECO:0000256" key="3">
    <source>
        <dbReference type="ARBA" id="ARBA00022989"/>
    </source>
</evidence>
<name>A0A1I7WND7_HETBA</name>
<evidence type="ECO:0000313" key="7">
    <source>
        <dbReference type="WBParaSite" id="Hba_06663"/>
    </source>
</evidence>
<dbReference type="InterPro" id="IPR028082">
    <property type="entry name" value="Peripla_BP_I"/>
</dbReference>
<evidence type="ECO:0000256" key="4">
    <source>
        <dbReference type="ARBA" id="ARBA00023136"/>
    </source>
</evidence>
<evidence type="ECO:0000259" key="5">
    <source>
        <dbReference type="Pfam" id="PF01094"/>
    </source>
</evidence>
<feature type="domain" description="Receptor ligand binding region" evidence="5">
    <location>
        <begin position="5"/>
        <end position="41"/>
    </location>
</feature>
<dbReference type="InterPro" id="IPR001828">
    <property type="entry name" value="ANF_lig-bd_rcpt"/>
</dbReference>
<comment type="subcellular location">
    <subcellularLocation>
        <location evidence="1">Membrane</location>
    </subcellularLocation>
</comment>